<dbReference type="Pfam" id="PF04706">
    <property type="entry name" value="Dickkopf_N"/>
    <property type="match status" value="1"/>
</dbReference>
<dbReference type="GO" id="GO:0090090">
    <property type="term" value="P:negative regulation of canonical Wnt signaling pathway"/>
    <property type="evidence" value="ECO:0007669"/>
    <property type="project" value="TreeGrafter"/>
</dbReference>
<evidence type="ECO:0000256" key="4">
    <source>
        <dbReference type="ARBA" id="ARBA00022525"/>
    </source>
</evidence>
<sequence length="353" mass="40133">MFSLISNVIYKSTVNILSHLQEAKNEAETFVKVVDFDSLPLNYHDEENEEELVGDKIFHKYEKIDKETDDITGDTILSEREVIEEDDDSFPEKRVCLMDTDCGENEYCSSLTTLKCQQCKLINAACSREAECCPGYLCVWGKCTDGFSRGERGTICTRQRDCNSGLCCANHISLPFAVCSPMATEGERCYQPDSGLLGLIGWELKFNDPQDFCPCAGELTCVSTRLDLDSACVYSDEIITGIDSMEENRVPLLRSVVRRANNLDYYPDILPRDEEHDLAVENIPQMAYLYAENQEADRDPRIDDDIRGVVDEGKSFILGLNDEKEKMDLSRAEYKELKRLADDIGLHFRPEYF</sequence>
<dbReference type="InterPro" id="IPR039863">
    <property type="entry name" value="DKK1-4"/>
</dbReference>
<dbReference type="GO" id="GO:0048019">
    <property type="term" value="F:receptor antagonist activity"/>
    <property type="evidence" value="ECO:0007669"/>
    <property type="project" value="TreeGrafter"/>
</dbReference>
<feature type="domain" description="Prokineticin" evidence="9">
    <location>
        <begin position="155"/>
        <end position="224"/>
    </location>
</feature>
<name>V9KTM1_CALMI</name>
<dbReference type="GO" id="GO:0039706">
    <property type="term" value="F:co-receptor binding"/>
    <property type="evidence" value="ECO:0007669"/>
    <property type="project" value="TreeGrafter"/>
</dbReference>
<dbReference type="InterPro" id="IPR047300">
    <property type="entry name" value="Dkk3_Cys2"/>
</dbReference>
<keyword evidence="5" id="KW-0879">Wnt signaling pathway</keyword>
<evidence type="ECO:0000256" key="1">
    <source>
        <dbReference type="ARBA" id="ARBA00004613"/>
    </source>
</evidence>
<dbReference type="Gene3D" id="2.10.80.10">
    <property type="entry name" value="Lipase, subunit A"/>
    <property type="match status" value="1"/>
</dbReference>
<reference evidence="10" key="1">
    <citation type="journal article" date="2014" name="Nature">
        <title>Elephant shark genome provides unique insights into gnathostome evolution.</title>
        <authorList>
            <consortium name="International Elephant Shark Genome Sequencing Consortium"/>
            <person name="Venkatesh B."/>
            <person name="Lee A.P."/>
            <person name="Ravi V."/>
            <person name="Maurya A.K."/>
            <person name="Lian M.M."/>
            <person name="Swann J.B."/>
            <person name="Ohta Y."/>
            <person name="Flajnik M.F."/>
            <person name="Sutoh Y."/>
            <person name="Kasahara M."/>
            <person name="Hoon S."/>
            <person name="Gangu V."/>
            <person name="Roy S.W."/>
            <person name="Irimia M."/>
            <person name="Korzh V."/>
            <person name="Kondrychyn I."/>
            <person name="Lim Z.W."/>
            <person name="Tay B.H."/>
            <person name="Tohari S."/>
            <person name="Kong K.W."/>
            <person name="Ho S."/>
            <person name="Lorente-Galdos B."/>
            <person name="Quilez J."/>
            <person name="Marques-Bonet T."/>
            <person name="Raney B.J."/>
            <person name="Ingham P.W."/>
            <person name="Tay A."/>
            <person name="Hillier L.W."/>
            <person name="Minx P."/>
            <person name="Boehm T."/>
            <person name="Wilson R.K."/>
            <person name="Brenner S."/>
            <person name="Warren W.C."/>
        </authorList>
    </citation>
    <scope>NUCLEOTIDE SEQUENCE</scope>
    <source>
        <tissue evidence="10">Intestine</tissue>
    </source>
</reference>
<evidence type="ECO:0000256" key="6">
    <source>
        <dbReference type="ARBA" id="ARBA00022729"/>
    </source>
</evidence>
<evidence type="ECO:0000256" key="7">
    <source>
        <dbReference type="ARBA" id="ARBA00023157"/>
    </source>
</evidence>
<evidence type="ECO:0000256" key="5">
    <source>
        <dbReference type="ARBA" id="ARBA00022687"/>
    </source>
</evidence>
<dbReference type="AlphaFoldDB" id="V9KTM1"/>
<accession>V9KTM1</accession>
<dbReference type="InterPro" id="IPR023569">
    <property type="entry name" value="Prokineticin_domain"/>
</dbReference>
<dbReference type="Pfam" id="PF06607">
    <property type="entry name" value="Prokineticin"/>
    <property type="match status" value="1"/>
</dbReference>
<proteinExistence type="evidence at transcript level"/>
<dbReference type="PANTHER" id="PTHR12113:SF8">
    <property type="entry name" value="DICKKOPF-RELATED PROTEIN 3"/>
    <property type="match status" value="1"/>
</dbReference>
<dbReference type="GO" id="GO:0005615">
    <property type="term" value="C:extracellular space"/>
    <property type="evidence" value="ECO:0007669"/>
    <property type="project" value="TreeGrafter"/>
</dbReference>
<keyword evidence="7" id="KW-1015">Disulfide bond</keyword>
<evidence type="ECO:0000259" key="9">
    <source>
        <dbReference type="Pfam" id="PF06607"/>
    </source>
</evidence>
<dbReference type="PANTHER" id="PTHR12113">
    <property type="entry name" value="DICKKOPF3-LIKE 3"/>
    <property type="match status" value="1"/>
</dbReference>
<comment type="subcellular location">
    <subcellularLocation>
        <location evidence="1">Secreted</location>
    </subcellularLocation>
</comment>
<evidence type="ECO:0000256" key="2">
    <source>
        <dbReference type="ARBA" id="ARBA00010842"/>
    </source>
</evidence>
<keyword evidence="6" id="KW-0732">Signal</keyword>
<evidence type="ECO:0000313" key="10">
    <source>
        <dbReference type="EMBL" id="AFP01803.1"/>
    </source>
</evidence>
<dbReference type="EMBL" id="JW869285">
    <property type="protein sequence ID" value="AFP01803.1"/>
    <property type="molecule type" value="mRNA"/>
</dbReference>
<evidence type="ECO:0000259" key="8">
    <source>
        <dbReference type="Pfam" id="PF04706"/>
    </source>
</evidence>
<keyword evidence="3" id="KW-0217">Developmental protein</keyword>
<dbReference type="InterPro" id="IPR006796">
    <property type="entry name" value="Dickkopf_N"/>
</dbReference>
<feature type="domain" description="Dickkopf N-terminal cysteine-rich" evidence="8">
    <location>
        <begin position="96"/>
        <end position="144"/>
    </location>
</feature>
<comment type="similarity">
    <text evidence="2">Belongs to the dickkopf family.</text>
</comment>
<dbReference type="GO" id="GO:0016055">
    <property type="term" value="P:Wnt signaling pathway"/>
    <property type="evidence" value="ECO:0007669"/>
    <property type="project" value="UniProtKB-KW"/>
</dbReference>
<protein>
    <submittedName>
        <fullName evidence="10">Dickkopf-related protein 3-like protein</fullName>
    </submittedName>
</protein>
<dbReference type="CDD" id="cd23274">
    <property type="entry name" value="Dkk3_Cys2"/>
    <property type="match status" value="1"/>
</dbReference>
<organism evidence="10">
    <name type="scientific">Callorhinchus milii</name>
    <name type="common">Ghost shark</name>
    <dbReference type="NCBI Taxonomy" id="7868"/>
    <lineage>
        <taxon>Eukaryota</taxon>
        <taxon>Metazoa</taxon>
        <taxon>Chordata</taxon>
        <taxon>Craniata</taxon>
        <taxon>Vertebrata</taxon>
        <taxon>Chondrichthyes</taxon>
        <taxon>Holocephali</taxon>
        <taxon>Chimaeriformes</taxon>
        <taxon>Callorhinchidae</taxon>
        <taxon>Callorhinchus</taxon>
    </lineage>
</organism>
<evidence type="ECO:0000256" key="3">
    <source>
        <dbReference type="ARBA" id="ARBA00022473"/>
    </source>
</evidence>
<keyword evidence="4" id="KW-0964">Secreted</keyword>